<dbReference type="Pfam" id="PF02566">
    <property type="entry name" value="OsmC"/>
    <property type="match status" value="1"/>
</dbReference>
<keyword evidence="2" id="KW-1185">Reference proteome</keyword>
<dbReference type="InterPro" id="IPR036102">
    <property type="entry name" value="OsmC/Ohrsf"/>
</dbReference>
<dbReference type="InterPro" id="IPR003718">
    <property type="entry name" value="OsmC/Ohr_fam"/>
</dbReference>
<accession>A0A5K7YTI8</accession>
<proteinExistence type="predicted"/>
<protein>
    <submittedName>
        <fullName evidence="1">Peroxiredoxin</fullName>
    </submittedName>
</protein>
<dbReference type="Gene3D" id="3.30.300.20">
    <property type="match status" value="1"/>
</dbReference>
<dbReference type="SUPFAM" id="SSF82784">
    <property type="entry name" value="OsmC-like"/>
    <property type="match status" value="1"/>
</dbReference>
<dbReference type="AlphaFoldDB" id="A0A5K7YTI8"/>
<name>A0A5K7YTI8_9BACT</name>
<evidence type="ECO:0000313" key="1">
    <source>
        <dbReference type="EMBL" id="BBO67967.1"/>
    </source>
</evidence>
<dbReference type="PANTHER" id="PTHR35368">
    <property type="entry name" value="HYDROPEROXIDE REDUCTASE"/>
    <property type="match status" value="1"/>
</dbReference>
<dbReference type="InterPro" id="IPR015946">
    <property type="entry name" value="KH_dom-like_a/b"/>
</dbReference>
<dbReference type="EMBL" id="AP021874">
    <property type="protein sequence ID" value="BBO67967.1"/>
    <property type="molecule type" value="Genomic_DNA"/>
</dbReference>
<organism evidence="1 2">
    <name type="scientific">Desulfosarcina alkanivorans</name>
    <dbReference type="NCBI Taxonomy" id="571177"/>
    <lineage>
        <taxon>Bacteria</taxon>
        <taxon>Pseudomonadati</taxon>
        <taxon>Thermodesulfobacteriota</taxon>
        <taxon>Desulfobacteria</taxon>
        <taxon>Desulfobacterales</taxon>
        <taxon>Desulfosarcinaceae</taxon>
        <taxon>Desulfosarcina</taxon>
    </lineage>
</organism>
<dbReference type="PANTHER" id="PTHR35368:SF1">
    <property type="entry name" value="HYDROPEROXIDE REDUCTASE"/>
    <property type="match status" value="1"/>
</dbReference>
<dbReference type="RefSeq" id="WP_155316174.1">
    <property type="nucleotide sequence ID" value="NZ_AP021874.1"/>
</dbReference>
<sequence>MDIKELRALQAPLKERYKQNPESAVISARAEGLIEGEDVVCQIHSHIRDIEAGLHPATGGDGSKACSADMLMDALVACAGVTLKAVATAMRIPLNRAKVIAEGKWDARGTLGVDRTAPVGLMEVKLTFEIDSSAESEKIEKLIQLTERYCVIFQTLAHPPKIVSQYKVLP</sequence>
<reference evidence="1 2" key="1">
    <citation type="submission" date="2019-11" db="EMBL/GenBank/DDBJ databases">
        <title>Comparative genomics of hydrocarbon-degrading Desulfosarcina strains.</title>
        <authorList>
            <person name="Watanabe M."/>
            <person name="Kojima H."/>
            <person name="Fukui M."/>
        </authorList>
    </citation>
    <scope>NUCLEOTIDE SEQUENCE [LARGE SCALE GENOMIC DNA]</scope>
    <source>
        <strain evidence="1 2">PL12</strain>
    </source>
</reference>
<dbReference type="InterPro" id="IPR052924">
    <property type="entry name" value="OsmC/Ohr_hydroprdx_reductase"/>
</dbReference>
<gene>
    <name evidence="1" type="ORF">DSCA_18970</name>
</gene>
<dbReference type="Proteomes" id="UP000427906">
    <property type="component" value="Chromosome"/>
</dbReference>
<evidence type="ECO:0000313" key="2">
    <source>
        <dbReference type="Proteomes" id="UP000427906"/>
    </source>
</evidence>
<dbReference type="OrthoDB" id="5356953at2"/>
<dbReference type="KEGG" id="dalk:DSCA_18970"/>